<comment type="pathway">
    <text evidence="3">Amino-acid biosynthesis; L-valine biosynthesis; L-valine from pyruvate: step 4/4.</text>
</comment>
<evidence type="ECO:0000256" key="2">
    <source>
        <dbReference type="ARBA" id="ARBA00004824"/>
    </source>
</evidence>
<dbReference type="AlphaFoldDB" id="A0A0P8AF83"/>
<dbReference type="PANTHER" id="PTHR42743:SF11">
    <property type="entry name" value="AMINODEOXYCHORISMATE LYASE"/>
    <property type="match status" value="1"/>
</dbReference>
<evidence type="ECO:0000256" key="11">
    <source>
        <dbReference type="RuleBase" id="RU004106"/>
    </source>
</evidence>
<sequence length="273" mass="30619">MNASDTIFIKMSESDTWSPTSQVDSPNRAMSFGDGLFETMYWDGEKIRLFDFHLDRLRHGMEILDLSVSGLQEHSILQLLQSLNLHGEFRLRWTVFRTGGGKYTPESSDVVQLLQISDFHKAPAVKQTAIISENIRLSHHIFSSSKTLNGIPYVLANLERKRNGADEIILLDNQGNVAEAGAANIFWEKEGKVYTPSLESGCIAGVMRRSLIDFLEGSMIEFSQGLFSVEDLLEADSVWVSNVTGISLLGQIGFKLFQTELPDYLLAFYKNSL</sequence>
<comment type="caution">
    <text evidence="13">The sequence shown here is derived from an EMBL/GenBank/DDBJ whole genome shotgun (WGS) entry which is preliminary data.</text>
</comment>
<comment type="pathway">
    <text evidence="2">Amino-acid biosynthesis; L-isoleucine biosynthesis; L-isoleucine from 2-oxobutanoate: step 4/4.</text>
</comment>
<protein>
    <recommendedName>
        <fullName evidence="6">branched-chain-amino-acid transaminase</fullName>
        <ecNumber evidence="6">2.6.1.42</ecNumber>
    </recommendedName>
</protein>
<comment type="similarity">
    <text evidence="5 11">Belongs to the class-IV pyridoxal-phosphate-dependent aminotransferase family.</text>
</comment>
<dbReference type="Gene3D" id="3.20.10.10">
    <property type="entry name" value="D-amino Acid Aminotransferase, subunit A, domain 2"/>
    <property type="match status" value="1"/>
</dbReference>
<evidence type="ECO:0000256" key="7">
    <source>
        <dbReference type="ARBA" id="ARBA00022898"/>
    </source>
</evidence>
<accession>A0A0P8AF83</accession>
<dbReference type="InterPro" id="IPR043131">
    <property type="entry name" value="BCAT-like_N"/>
</dbReference>
<dbReference type="GO" id="GO:0046394">
    <property type="term" value="P:carboxylic acid biosynthetic process"/>
    <property type="evidence" value="ECO:0007669"/>
    <property type="project" value="UniProtKB-ARBA"/>
</dbReference>
<dbReference type="PATRIC" id="fig|1305737.6.peg.2847"/>
<evidence type="ECO:0000256" key="1">
    <source>
        <dbReference type="ARBA" id="ARBA00001933"/>
    </source>
</evidence>
<evidence type="ECO:0000313" key="14">
    <source>
        <dbReference type="Proteomes" id="UP000050421"/>
    </source>
</evidence>
<name>A0A0P8AF83_9BACT</name>
<dbReference type="InterPro" id="IPR018300">
    <property type="entry name" value="Aminotrans_IV_CS"/>
</dbReference>
<evidence type="ECO:0000256" key="4">
    <source>
        <dbReference type="ARBA" id="ARBA00005072"/>
    </source>
</evidence>
<evidence type="ECO:0000256" key="8">
    <source>
        <dbReference type="ARBA" id="ARBA00048212"/>
    </source>
</evidence>
<keyword evidence="7 12" id="KW-0663">Pyridoxal phosphate</keyword>
<dbReference type="eggNOG" id="COG0115">
    <property type="taxonomic scope" value="Bacteria"/>
</dbReference>
<dbReference type="PROSITE" id="PS00770">
    <property type="entry name" value="AA_TRANSFER_CLASS_4"/>
    <property type="match status" value="1"/>
</dbReference>
<evidence type="ECO:0000313" key="13">
    <source>
        <dbReference type="EMBL" id="KPQ14153.1"/>
    </source>
</evidence>
<gene>
    <name evidence="13" type="primary">pabC</name>
    <name evidence="13" type="ORF">HLUCCX10_11175</name>
</gene>
<evidence type="ECO:0000256" key="5">
    <source>
        <dbReference type="ARBA" id="ARBA00009320"/>
    </source>
</evidence>
<dbReference type="InterPro" id="IPR050571">
    <property type="entry name" value="Class-IV_PLP-Dep_Aminotrnsfr"/>
</dbReference>
<proteinExistence type="inferred from homology"/>
<dbReference type="PANTHER" id="PTHR42743">
    <property type="entry name" value="AMINO-ACID AMINOTRANSFERASE"/>
    <property type="match status" value="1"/>
</dbReference>
<comment type="catalytic activity">
    <reaction evidence="8">
        <text>L-valine + 2-oxoglutarate = 3-methyl-2-oxobutanoate + L-glutamate</text>
        <dbReference type="Rhea" id="RHEA:24813"/>
        <dbReference type="ChEBI" id="CHEBI:11851"/>
        <dbReference type="ChEBI" id="CHEBI:16810"/>
        <dbReference type="ChEBI" id="CHEBI:29985"/>
        <dbReference type="ChEBI" id="CHEBI:57762"/>
        <dbReference type="EC" id="2.6.1.42"/>
    </reaction>
</comment>
<dbReference type="InterPro" id="IPR043132">
    <property type="entry name" value="BCAT-like_C"/>
</dbReference>
<dbReference type="Pfam" id="PF01063">
    <property type="entry name" value="Aminotran_4"/>
    <property type="match status" value="1"/>
</dbReference>
<reference evidence="13 14" key="1">
    <citation type="submission" date="2015-09" db="EMBL/GenBank/DDBJ databases">
        <title>Identification and resolution of microdiversity through metagenomic sequencing of parallel consortia.</title>
        <authorList>
            <person name="Nelson W.C."/>
            <person name="Romine M.F."/>
            <person name="Lindemann S.R."/>
        </authorList>
    </citation>
    <scope>NUCLEOTIDE SEQUENCE [LARGE SCALE GENOMIC DNA]</scope>
    <source>
        <strain evidence="13">HL-49</strain>
    </source>
</reference>
<dbReference type="EMBL" id="LJXT01000070">
    <property type="protein sequence ID" value="KPQ14153.1"/>
    <property type="molecule type" value="Genomic_DNA"/>
</dbReference>
<evidence type="ECO:0000256" key="10">
    <source>
        <dbReference type="ARBA" id="ARBA00049229"/>
    </source>
</evidence>
<dbReference type="SUPFAM" id="SSF56752">
    <property type="entry name" value="D-aminoacid aminotransferase-like PLP-dependent enzymes"/>
    <property type="match status" value="1"/>
</dbReference>
<comment type="catalytic activity">
    <reaction evidence="9">
        <text>L-isoleucine + 2-oxoglutarate = (S)-3-methyl-2-oxopentanoate + L-glutamate</text>
        <dbReference type="Rhea" id="RHEA:24801"/>
        <dbReference type="ChEBI" id="CHEBI:16810"/>
        <dbReference type="ChEBI" id="CHEBI:29985"/>
        <dbReference type="ChEBI" id="CHEBI:35146"/>
        <dbReference type="ChEBI" id="CHEBI:58045"/>
        <dbReference type="EC" id="2.6.1.42"/>
    </reaction>
</comment>
<comment type="cofactor">
    <cofactor evidence="1 12">
        <name>pyridoxal 5'-phosphate</name>
        <dbReference type="ChEBI" id="CHEBI:597326"/>
    </cofactor>
</comment>
<keyword evidence="13" id="KW-0456">Lyase</keyword>
<evidence type="ECO:0000256" key="12">
    <source>
        <dbReference type="RuleBase" id="RU004516"/>
    </source>
</evidence>
<evidence type="ECO:0000256" key="6">
    <source>
        <dbReference type="ARBA" id="ARBA00013053"/>
    </source>
</evidence>
<organism evidence="13 14">
    <name type="scientific">Algoriphagus marincola HL-49</name>
    <dbReference type="NCBI Taxonomy" id="1305737"/>
    <lineage>
        <taxon>Bacteria</taxon>
        <taxon>Pseudomonadati</taxon>
        <taxon>Bacteroidota</taxon>
        <taxon>Cytophagia</taxon>
        <taxon>Cytophagales</taxon>
        <taxon>Cyclobacteriaceae</taxon>
        <taxon>Algoriphagus</taxon>
    </lineage>
</organism>
<evidence type="ECO:0000256" key="9">
    <source>
        <dbReference type="ARBA" id="ARBA00048798"/>
    </source>
</evidence>
<dbReference type="EC" id="2.6.1.42" evidence="6"/>
<dbReference type="GO" id="GO:0016829">
    <property type="term" value="F:lyase activity"/>
    <property type="evidence" value="ECO:0007669"/>
    <property type="project" value="UniProtKB-KW"/>
</dbReference>
<dbReference type="Proteomes" id="UP000050421">
    <property type="component" value="Unassembled WGS sequence"/>
</dbReference>
<dbReference type="InterPro" id="IPR036038">
    <property type="entry name" value="Aminotransferase-like"/>
</dbReference>
<dbReference type="InterPro" id="IPR001544">
    <property type="entry name" value="Aminotrans_IV"/>
</dbReference>
<dbReference type="Gene3D" id="3.30.470.10">
    <property type="match status" value="1"/>
</dbReference>
<dbReference type="GO" id="GO:0004084">
    <property type="term" value="F:branched-chain-amino-acid transaminase activity"/>
    <property type="evidence" value="ECO:0007669"/>
    <property type="project" value="UniProtKB-EC"/>
</dbReference>
<evidence type="ECO:0000256" key="3">
    <source>
        <dbReference type="ARBA" id="ARBA00004931"/>
    </source>
</evidence>
<dbReference type="CDD" id="cd00449">
    <property type="entry name" value="PLPDE_IV"/>
    <property type="match status" value="1"/>
</dbReference>
<comment type="pathway">
    <text evidence="4">Amino-acid biosynthesis; L-leucine biosynthesis; L-leucine from 3-methyl-2-oxobutanoate: step 4/4.</text>
</comment>
<dbReference type="STRING" id="1305737.GCA_000526355_00835"/>
<comment type="catalytic activity">
    <reaction evidence="10">
        <text>L-leucine + 2-oxoglutarate = 4-methyl-2-oxopentanoate + L-glutamate</text>
        <dbReference type="Rhea" id="RHEA:18321"/>
        <dbReference type="ChEBI" id="CHEBI:16810"/>
        <dbReference type="ChEBI" id="CHEBI:17865"/>
        <dbReference type="ChEBI" id="CHEBI:29985"/>
        <dbReference type="ChEBI" id="CHEBI:57427"/>
        <dbReference type="EC" id="2.6.1.42"/>
    </reaction>
</comment>